<feature type="non-terminal residue" evidence="2">
    <location>
        <position position="237"/>
    </location>
</feature>
<dbReference type="InterPro" id="IPR009270">
    <property type="entry name" value="DUF927"/>
</dbReference>
<name>A0A635JAS1_SALDZ</name>
<sequence>MNKKVTTNVPKVSGIKRIRAFADRDKNFTKMSEAIIRRAENTEVGEDDIASLGISDGLPRHYVNTADGLFYIGGQKPVLVCGTPVVPVALFCGKDKESSLGISLMTGNGLGKYVKAQVRFEDIVQSGAQVVGKLADRGFWVGSSPQQFALFDRFLQRCRSLPLPVYLMADAMGFVSEDMAFLHGYEPVVTSLSGFDYLLPGFRVRPGLHKGGALEEWINLIRENVHGWAQTFALSAS</sequence>
<dbReference type="EMBL" id="AAMIRF010000047">
    <property type="protein sequence ID" value="EDH7458045.1"/>
    <property type="molecule type" value="Genomic_DNA"/>
</dbReference>
<dbReference type="AlphaFoldDB" id="A0A635JAS1"/>
<evidence type="ECO:0000259" key="1">
    <source>
        <dbReference type="Pfam" id="PF06048"/>
    </source>
</evidence>
<comment type="caution">
    <text evidence="2">The sequence shown here is derived from an EMBL/GenBank/DDBJ whole genome shotgun (WGS) entry which is preliminary data.</text>
</comment>
<evidence type="ECO:0000313" key="2">
    <source>
        <dbReference type="EMBL" id="EDH7458045.1"/>
    </source>
</evidence>
<proteinExistence type="predicted"/>
<feature type="domain" description="DUF927" evidence="1">
    <location>
        <begin position="73"/>
        <end position="227"/>
    </location>
</feature>
<accession>A0A635JAS1</accession>
<dbReference type="Pfam" id="PF06048">
    <property type="entry name" value="DUF927"/>
    <property type="match status" value="1"/>
</dbReference>
<reference evidence="2" key="1">
    <citation type="submission" date="2018-07" db="EMBL/GenBank/DDBJ databases">
        <authorList>
            <consortium name="PulseNet: The National Subtyping Network for Foodborne Disease Surveillance"/>
            <person name="Tarr C.L."/>
            <person name="Trees E."/>
            <person name="Katz L.S."/>
            <person name="Carleton-Romer H.A."/>
            <person name="Stroika S."/>
            <person name="Kucerova Z."/>
            <person name="Roache K.F."/>
            <person name="Sabol A.L."/>
            <person name="Besser J."/>
            <person name="Gerner-Smidt P."/>
        </authorList>
    </citation>
    <scope>NUCLEOTIDE SEQUENCE</scope>
    <source>
        <strain evidence="2">PNUSAS008615</strain>
    </source>
</reference>
<gene>
    <name evidence="2" type="ORF">B4V94_22000</name>
</gene>
<organism evidence="2">
    <name type="scientific">Salmonella diarizonae</name>
    <dbReference type="NCBI Taxonomy" id="59204"/>
    <lineage>
        <taxon>Bacteria</taxon>
        <taxon>Pseudomonadati</taxon>
        <taxon>Pseudomonadota</taxon>
        <taxon>Gammaproteobacteria</taxon>
        <taxon>Enterobacterales</taxon>
        <taxon>Enterobacteriaceae</taxon>
        <taxon>Salmonella</taxon>
    </lineage>
</organism>
<protein>
    <submittedName>
        <fullName evidence="2">DUF927 domain-containing protein</fullName>
    </submittedName>
</protein>